<dbReference type="SUPFAM" id="SSF51905">
    <property type="entry name" value="FAD/NAD(P)-binding domain"/>
    <property type="match status" value="1"/>
</dbReference>
<protein>
    <recommendedName>
        <fullName evidence="5">FAD dependent oxidoreductase domain-containing protein</fullName>
    </recommendedName>
</protein>
<organism evidence="6 7">
    <name type="scientific">Allosphingosinicella deserti</name>
    <dbReference type="NCBI Taxonomy" id="2116704"/>
    <lineage>
        <taxon>Bacteria</taxon>
        <taxon>Pseudomonadati</taxon>
        <taxon>Pseudomonadota</taxon>
        <taxon>Alphaproteobacteria</taxon>
        <taxon>Sphingomonadales</taxon>
        <taxon>Sphingomonadaceae</taxon>
        <taxon>Allosphingosinicella</taxon>
    </lineage>
</organism>
<keyword evidence="7" id="KW-1185">Reference proteome</keyword>
<evidence type="ECO:0000313" key="7">
    <source>
        <dbReference type="Proteomes" id="UP000241167"/>
    </source>
</evidence>
<dbReference type="Pfam" id="PF01266">
    <property type="entry name" value="DAO"/>
    <property type="match status" value="1"/>
</dbReference>
<keyword evidence="3" id="KW-0274">FAD</keyword>
<evidence type="ECO:0000256" key="2">
    <source>
        <dbReference type="ARBA" id="ARBA00022630"/>
    </source>
</evidence>
<keyword evidence="4" id="KW-0560">Oxidoreductase</keyword>
<keyword evidence="2" id="KW-0285">Flavoprotein</keyword>
<dbReference type="PROSITE" id="PS51257">
    <property type="entry name" value="PROKAR_LIPOPROTEIN"/>
    <property type="match status" value="1"/>
</dbReference>
<dbReference type="SUPFAM" id="SSF54373">
    <property type="entry name" value="FAD-linked reductases, C-terminal domain"/>
    <property type="match status" value="1"/>
</dbReference>
<evidence type="ECO:0000313" key="6">
    <source>
        <dbReference type="EMBL" id="PSJ37061.1"/>
    </source>
</evidence>
<dbReference type="GO" id="GO:0008115">
    <property type="term" value="F:sarcosine oxidase activity"/>
    <property type="evidence" value="ECO:0007669"/>
    <property type="project" value="TreeGrafter"/>
</dbReference>
<evidence type="ECO:0000256" key="3">
    <source>
        <dbReference type="ARBA" id="ARBA00022827"/>
    </source>
</evidence>
<dbReference type="Proteomes" id="UP000241167">
    <property type="component" value="Unassembled WGS sequence"/>
</dbReference>
<comment type="cofactor">
    <cofactor evidence="1">
        <name>FAD</name>
        <dbReference type="ChEBI" id="CHEBI:57692"/>
    </cofactor>
</comment>
<dbReference type="EMBL" id="PXYI01000010">
    <property type="protein sequence ID" value="PSJ37061.1"/>
    <property type="molecule type" value="Genomic_DNA"/>
</dbReference>
<proteinExistence type="predicted"/>
<evidence type="ECO:0000256" key="4">
    <source>
        <dbReference type="ARBA" id="ARBA00023002"/>
    </source>
</evidence>
<dbReference type="InterPro" id="IPR006076">
    <property type="entry name" value="FAD-dep_OxRdtase"/>
</dbReference>
<dbReference type="Gene3D" id="3.50.50.60">
    <property type="entry name" value="FAD/NAD(P)-binding domain"/>
    <property type="match status" value="1"/>
</dbReference>
<dbReference type="AlphaFoldDB" id="A0A2P7QGF4"/>
<gene>
    <name evidence="6" type="ORF">C7I55_23640</name>
</gene>
<dbReference type="GO" id="GO:0050660">
    <property type="term" value="F:flavin adenine dinucleotide binding"/>
    <property type="evidence" value="ECO:0007669"/>
    <property type="project" value="InterPro"/>
</dbReference>
<sequence>MVAELTRRDTLGAGVATLGCALGAPALSQRSTADVIVVGAGVFGVWTAHALQAAGRRVMLVDAWAPGHVRASSGGESRMTRGSYGADEVYTRMAWDSLAEWRALSARAELPLFHRSGVLFFFPRMEEYAVKTMEVHRRLKLPTELLDNKAMARRFPQIDFTGVEIGLYEPEFGALMARRSVETLAAEFVAAGGAYRRAAIAPPDAGTGLLARITTSAGETLEAPHFVFACGPWLPRLFPDLLGTRIFPTRQEVFFFAPPAGEDRFTVGRFPNWADFNEGDIFYGFPDLEGRGIKIAHDRHGPRMDPDGGDRIPSAAALANVRTFLERRFPALRGAPVSEARVCQYENSANGDLLIDFHPDRPNLLLVGAGSGHGFKHGPAVGRHAASLLLHEHAPREPRFSLASKGDHKARAVH</sequence>
<reference evidence="6 7" key="1">
    <citation type="submission" date="2018-03" db="EMBL/GenBank/DDBJ databases">
        <title>The draft genome of Sphingosinicella sp. GL-C-18.</title>
        <authorList>
            <person name="Liu L."/>
            <person name="Li L."/>
            <person name="Liang L."/>
            <person name="Zhang X."/>
            <person name="Wang T."/>
        </authorList>
    </citation>
    <scope>NUCLEOTIDE SEQUENCE [LARGE SCALE GENOMIC DNA]</scope>
    <source>
        <strain evidence="6 7">GL-C-18</strain>
    </source>
</reference>
<evidence type="ECO:0000259" key="5">
    <source>
        <dbReference type="Pfam" id="PF01266"/>
    </source>
</evidence>
<comment type="caution">
    <text evidence="6">The sequence shown here is derived from an EMBL/GenBank/DDBJ whole genome shotgun (WGS) entry which is preliminary data.</text>
</comment>
<dbReference type="InterPro" id="IPR036188">
    <property type="entry name" value="FAD/NAD-bd_sf"/>
</dbReference>
<dbReference type="PANTHER" id="PTHR10961:SF46">
    <property type="entry name" value="PEROXISOMAL SARCOSINE OXIDASE"/>
    <property type="match status" value="1"/>
</dbReference>
<dbReference type="PANTHER" id="PTHR10961">
    <property type="entry name" value="PEROXISOMAL SARCOSINE OXIDASE"/>
    <property type="match status" value="1"/>
</dbReference>
<dbReference type="InterPro" id="IPR045170">
    <property type="entry name" value="MTOX"/>
</dbReference>
<feature type="domain" description="FAD dependent oxidoreductase" evidence="5">
    <location>
        <begin position="34"/>
        <end position="388"/>
    </location>
</feature>
<name>A0A2P7QGF4_9SPHN</name>
<accession>A0A2P7QGF4</accession>
<dbReference type="Gene3D" id="3.30.9.10">
    <property type="entry name" value="D-Amino Acid Oxidase, subunit A, domain 2"/>
    <property type="match status" value="1"/>
</dbReference>
<evidence type="ECO:0000256" key="1">
    <source>
        <dbReference type="ARBA" id="ARBA00001974"/>
    </source>
</evidence>